<gene>
    <name evidence="1" type="ORF">GCM10022222_85150</name>
</gene>
<evidence type="ECO:0000313" key="2">
    <source>
        <dbReference type="Proteomes" id="UP001500689"/>
    </source>
</evidence>
<name>A0ABP6YP93_9PSEU</name>
<dbReference type="Proteomes" id="UP001500689">
    <property type="component" value="Unassembled WGS sequence"/>
</dbReference>
<protein>
    <submittedName>
        <fullName evidence="1">Uncharacterized protein</fullName>
    </submittedName>
</protein>
<accession>A0ABP6YP93</accession>
<comment type="caution">
    <text evidence="1">The sequence shown here is derived from an EMBL/GenBank/DDBJ whole genome shotgun (WGS) entry which is preliminary data.</text>
</comment>
<evidence type="ECO:0000313" key="1">
    <source>
        <dbReference type="EMBL" id="GAA3587454.1"/>
    </source>
</evidence>
<proteinExistence type="predicted"/>
<keyword evidence="2" id="KW-1185">Reference proteome</keyword>
<organism evidence="1 2">
    <name type="scientific">Amycolatopsis ultiminotia</name>
    <dbReference type="NCBI Taxonomy" id="543629"/>
    <lineage>
        <taxon>Bacteria</taxon>
        <taxon>Bacillati</taxon>
        <taxon>Actinomycetota</taxon>
        <taxon>Actinomycetes</taxon>
        <taxon>Pseudonocardiales</taxon>
        <taxon>Pseudonocardiaceae</taxon>
        <taxon>Amycolatopsis</taxon>
    </lineage>
</organism>
<sequence length="56" mass="6277">MAWTVRTTELPLAADAAARLARNPEVVAFVMSPVLRLYRMDVPEHIEAGTRDKARL</sequence>
<dbReference type="EMBL" id="BAAAZN010000035">
    <property type="protein sequence ID" value="GAA3587454.1"/>
    <property type="molecule type" value="Genomic_DNA"/>
</dbReference>
<reference evidence="2" key="1">
    <citation type="journal article" date="2019" name="Int. J. Syst. Evol. Microbiol.">
        <title>The Global Catalogue of Microorganisms (GCM) 10K type strain sequencing project: providing services to taxonomists for standard genome sequencing and annotation.</title>
        <authorList>
            <consortium name="The Broad Institute Genomics Platform"/>
            <consortium name="The Broad Institute Genome Sequencing Center for Infectious Disease"/>
            <person name="Wu L."/>
            <person name="Ma J."/>
        </authorList>
    </citation>
    <scope>NUCLEOTIDE SEQUENCE [LARGE SCALE GENOMIC DNA]</scope>
    <source>
        <strain evidence="2">JCM 16898</strain>
    </source>
</reference>
<dbReference type="RefSeq" id="WP_344869326.1">
    <property type="nucleotide sequence ID" value="NZ_BAAAZN010000035.1"/>
</dbReference>